<feature type="region of interest" description="Disordered" evidence="1">
    <location>
        <begin position="20"/>
        <end position="42"/>
    </location>
</feature>
<feature type="region of interest" description="Disordered" evidence="1">
    <location>
        <begin position="57"/>
        <end position="78"/>
    </location>
</feature>
<gene>
    <name evidence="3" type="ORF">RD1301_v1_680029</name>
    <name evidence="2" type="ORF">RUN1744_v1_240028</name>
</gene>
<proteinExistence type="predicted"/>
<dbReference type="EMBL" id="LN899822">
    <property type="protein sequence ID" value="CUV60070.1"/>
    <property type="molecule type" value="Genomic_DNA"/>
</dbReference>
<dbReference type="EMBL" id="LN899823">
    <property type="protein sequence ID" value="CUV22719.1"/>
    <property type="molecule type" value="Genomic_DNA"/>
</dbReference>
<evidence type="ECO:0000313" key="2">
    <source>
        <dbReference type="EMBL" id="CUV22719.1"/>
    </source>
</evidence>
<evidence type="ECO:0000256" key="1">
    <source>
        <dbReference type="SAM" id="MobiDB-lite"/>
    </source>
</evidence>
<organism evidence="2">
    <name type="scientific">Ralstonia solanacearum</name>
    <name type="common">Pseudomonas solanacearum</name>
    <dbReference type="NCBI Taxonomy" id="305"/>
    <lineage>
        <taxon>Bacteria</taxon>
        <taxon>Pseudomonadati</taxon>
        <taxon>Pseudomonadota</taxon>
        <taxon>Betaproteobacteria</taxon>
        <taxon>Burkholderiales</taxon>
        <taxon>Burkholderiaceae</taxon>
        <taxon>Ralstonia</taxon>
        <taxon>Ralstonia solanacearum species complex</taxon>
    </lineage>
</organism>
<evidence type="ECO:0000313" key="3">
    <source>
        <dbReference type="EMBL" id="CUV60070.1"/>
    </source>
</evidence>
<protein>
    <submittedName>
        <fullName evidence="2">Uncharacterized protein</fullName>
    </submittedName>
</protein>
<dbReference type="AlphaFoldDB" id="A0A0S4UKF8"/>
<name>A0A0S4UKF8_RALSL</name>
<accession>A0A0S4UKF8</accession>
<sequence length="78" mass="8523">MNGALSWLHVLRSLAFASRPQAPSGIASLPEVPGERLPPSRTVLGEWTGRAKRIASQKLKTNSQRHMAHAPELGADQW</sequence>
<reference evidence="2" key="1">
    <citation type="submission" date="2015-10" db="EMBL/GenBank/DDBJ databases">
        <authorList>
            <person name="Gilbert D.G."/>
        </authorList>
    </citation>
    <scope>NUCLEOTIDE SEQUENCE</scope>
    <source>
        <strain evidence="2">Phyl III-seqv23</strain>
    </source>
</reference>